<feature type="signal peptide" evidence="1">
    <location>
        <begin position="1"/>
        <end position="25"/>
    </location>
</feature>
<dbReference type="Pfam" id="PF13731">
    <property type="entry name" value="WxL"/>
    <property type="match status" value="1"/>
</dbReference>
<reference evidence="3 4" key="1">
    <citation type="journal article" date="2015" name="Genome Announc.">
        <title>Expanding the biotechnology potential of lactobacilli through comparative genomics of 213 strains and associated genera.</title>
        <authorList>
            <person name="Sun Z."/>
            <person name="Harris H.M."/>
            <person name="McCann A."/>
            <person name="Guo C."/>
            <person name="Argimon S."/>
            <person name="Zhang W."/>
            <person name="Yang X."/>
            <person name="Jeffery I.B."/>
            <person name="Cooney J.C."/>
            <person name="Kagawa T.F."/>
            <person name="Liu W."/>
            <person name="Song Y."/>
            <person name="Salvetti E."/>
            <person name="Wrobel A."/>
            <person name="Rasinkangas P."/>
            <person name="Parkhill J."/>
            <person name="Rea M.C."/>
            <person name="O'Sullivan O."/>
            <person name="Ritari J."/>
            <person name="Douillard F.P."/>
            <person name="Paul Ross R."/>
            <person name="Yang R."/>
            <person name="Briner A.E."/>
            <person name="Felis G.E."/>
            <person name="de Vos W.M."/>
            <person name="Barrangou R."/>
            <person name="Klaenhammer T.R."/>
            <person name="Caufield P.W."/>
            <person name="Cui Y."/>
            <person name="Zhang H."/>
            <person name="O'Toole P.W."/>
        </authorList>
    </citation>
    <scope>NUCLEOTIDE SEQUENCE [LARGE SCALE GENOMIC DNA]</scope>
    <source>
        <strain evidence="3 4">DSM 20003</strain>
    </source>
</reference>
<organism evidence="3 4">
    <name type="scientific">Loigolactobacillus bifermentans DSM 20003</name>
    <dbReference type="NCBI Taxonomy" id="1423726"/>
    <lineage>
        <taxon>Bacteria</taxon>
        <taxon>Bacillati</taxon>
        <taxon>Bacillota</taxon>
        <taxon>Bacilli</taxon>
        <taxon>Lactobacillales</taxon>
        <taxon>Lactobacillaceae</taxon>
        <taxon>Loigolactobacillus</taxon>
    </lineage>
</organism>
<dbReference type="AlphaFoldDB" id="A0A0R1GUS7"/>
<dbReference type="EMBL" id="AZDA01000079">
    <property type="protein sequence ID" value="KRK35441.1"/>
    <property type="molecule type" value="Genomic_DNA"/>
</dbReference>
<sequence>MWLKQLVGVLLGVCLLFGIAVVVQAQTKHTTAGITLQADPNDSNRTLALKSLPNIDFGTQHISVSASQFQAQSVDAPVAVVNPGLSTGYTLSVQAGEFTDQVKTLKGAQLRFATTTAVPTDQSNVSQPPLSQAVTLDANGAAQPLLVAPAGSGVGEFHATYTKPQVALSLPAGNLAGQYHATLMWSLAAVPVN</sequence>
<dbReference type="OrthoDB" id="2282798at2"/>
<comment type="caution">
    <text evidence="3">The sequence shown here is derived from an EMBL/GenBank/DDBJ whole genome shotgun (WGS) entry which is preliminary data.</text>
</comment>
<dbReference type="STRING" id="1423726.FC07_GL000168"/>
<dbReference type="Proteomes" id="UP000051461">
    <property type="component" value="Unassembled WGS sequence"/>
</dbReference>
<protein>
    <recommendedName>
        <fullName evidence="2">WxL domain-containing protein</fullName>
    </recommendedName>
</protein>
<gene>
    <name evidence="3" type="ORF">FC07_GL000168</name>
</gene>
<evidence type="ECO:0000313" key="3">
    <source>
        <dbReference type="EMBL" id="KRK35441.1"/>
    </source>
</evidence>
<evidence type="ECO:0000256" key="1">
    <source>
        <dbReference type="SAM" id="SignalP"/>
    </source>
</evidence>
<accession>A0A0R1GUS7</accession>
<evidence type="ECO:0000313" key="4">
    <source>
        <dbReference type="Proteomes" id="UP000051461"/>
    </source>
</evidence>
<feature type="domain" description="WxL" evidence="2">
    <location>
        <begin position="40"/>
        <end position="191"/>
    </location>
</feature>
<dbReference type="InterPro" id="IPR027994">
    <property type="entry name" value="WxL_dom"/>
</dbReference>
<keyword evidence="1" id="KW-0732">Signal</keyword>
<feature type="chain" id="PRO_5006404778" description="WxL domain-containing protein" evidence="1">
    <location>
        <begin position="26"/>
        <end position="193"/>
    </location>
</feature>
<evidence type="ECO:0000259" key="2">
    <source>
        <dbReference type="Pfam" id="PF13731"/>
    </source>
</evidence>
<keyword evidence="4" id="KW-1185">Reference proteome</keyword>
<proteinExistence type="predicted"/>
<dbReference type="PATRIC" id="fig|1423726.3.peg.176"/>
<dbReference type="RefSeq" id="WP_057904749.1">
    <property type="nucleotide sequence ID" value="NZ_AZDA01000079.1"/>
</dbReference>
<name>A0A0R1GUS7_9LACO</name>